<sequence length="288" mass="32119">MITVSKPTEREMSLTTTVRVLVFTLLYVSVVLGQNGWSVIYSSQSICVLKGSTVDLSCSYTYPSGTVTSAYWIITFDVNLQTDSNYSGRVTYRNYTSNHDNNNHTLTITDLRETDSAEYKFRFITDQPRGQWIGQPGVTLSFPASPVEQYILIPVLVGITVAVLVLMVLCLSGFIWFRKKPPKTISDTRDQSDSGQGNSNPTYENISSVGKTSENNDQQDDFQYASVNFNRAKTKNVPLYDNVQPPEQDEEVQYAAVKFNPPSAATKPTGVAEEESSVLYCTVMNKSR</sequence>
<proteinExistence type="predicted"/>
<comment type="caution">
    <text evidence="1">The sequence shown here is derived from an EMBL/GenBank/DDBJ whole genome shotgun (WGS) entry which is preliminary data.</text>
</comment>
<protein>
    <submittedName>
        <fullName evidence="1">Uncharacterized protein</fullName>
    </submittedName>
</protein>
<reference evidence="1" key="1">
    <citation type="submission" date="2021-05" db="EMBL/GenBank/DDBJ databases">
        <authorList>
            <person name="Pan Q."/>
            <person name="Jouanno E."/>
            <person name="Zahm M."/>
            <person name="Klopp C."/>
            <person name="Cabau C."/>
            <person name="Louis A."/>
            <person name="Berthelot C."/>
            <person name="Parey E."/>
            <person name="Roest Crollius H."/>
            <person name="Montfort J."/>
            <person name="Robinson-Rechavi M."/>
            <person name="Bouchez O."/>
            <person name="Lampietro C."/>
            <person name="Lopez Roques C."/>
            <person name="Donnadieu C."/>
            <person name="Postlethwait J."/>
            <person name="Bobe J."/>
            <person name="Dillon D."/>
            <person name="Chandos A."/>
            <person name="von Hippel F."/>
            <person name="Guiguen Y."/>
        </authorList>
    </citation>
    <scope>NUCLEOTIDE SEQUENCE</scope>
    <source>
        <strain evidence="1">YG-Jan2019</strain>
    </source>
</reference>
<name>A0ACC2GDL4_DALPE</name>
<gene>
    <name evidence="1" type="ORF">DPEC_G00171100</name>
</gene>
<organism evidence="1 2">
    <name type="scientific">Dallia pectoralis</name>
    <name type="common">Alaska blackfish</name>
    <dbReference type="NCBI Taxonomy" id="75939"/>
    <lineage>
        <taxon>Eukaryota</taxon>
        <taxon>Metazoa</taxon>
        <taxon>Chordata</taxon>
        <taxon>Craniata</taxon>
        <taxon>Vertebrata</taxon>
        <taxon>Euteleostomi</taxon>
        <taxon>Actinopterygii</taxon>
        <taxon>Neopterygii</taxon>
        <taxon>Teleostei</taxon>
        <taxon>Protacanthopterygii</taxon>
        <taxon>Esociformes</taxon>
        <taxon>Umbridae</taxon>
        <taxon>Dallia</taxon>
    </lineage>
</organism>
<evidence type="ECO:0000313" key="2">
    <source>
        <dbReference type="Proteomes" id="UP001157502"/>
    </source>
</evidence>
<dbReference type="EMBL" id="CM055741">
    <property type="protein sequence ID" value="KAJ8001595.1"/>
    <property type="molecule type" value="Genomic_DNA"/>
</dbReference>
<dbReference type="Proteomes" id="UP001157502">
    <property type="component" value="Chromosome 14"/>
</dbReference>
<accession>A0ACC2GDL4</accession>
<evidence type="ECO:0000313" key="1">
    <source>
        <dbReference type="EMBL" id="KAJ8001595.1"/>
    </source>
</evidence>
<keyword evidence="2" id="KW-1185">Reference proteome</keyword>